<keyword evidence="4" id="KW-1185">Reference proteome</keyword>
<accession>A0A8J2PZ15</accession>
<gene>
    <name evidence="3" type="ORF">AFUS01_LOCUS37217</name>
</gene>
<reference evidence="3" key="1">
    <citation type="submission" date="2021-06" db="EMBL/GenBank/DDBJ databases">
        <authorList>
            <person name="Hodson N. C."/>
            <person name="Mongue J. A."/>
            <person name="Jaron S. K."/>
        </authorList>
    </citation>
    <scope>NUCLEOTIDE SEQUENCE</scope>
</reference>
<dbReference type="AlphaFoldDB" id="A0A8J2PZ15"/>
<dbReference type="Pfam" id="PF00650">
    <property type="entry name" value="CRAL_TRIO"/>
    <property type="match status" value="1"/>
</dbReference>
<dbReference type="EMBL" id="CAJVCH010542687">
    <property type="protein sequence ID" value="CAG7827220.1"/>
    <property type="molecule type" value="Genomic_DNA"/>
</dbReference>
<evidence type="ECO:0000256" key="1">
    <source>
        <dbReference type="SAM" id="SignalP"/>
    </source>
</evidence>
<dbReference type="OrthoDB" id="1434354at2759"/>
<name>A0A8J2PZ15_9HEXA</name>
<feature type="signal peptide" evidence="1">
    <location>
        <begin position="1"/>
        <end position="23"/>
    </location>
</feature>
<dbReference type="CDD" id="cd00170">
    <property type="entry name" value="SEC14"/>
    <property type="match status" value="1"/>
</dbReference>
<feature type="chain" id="PRO_5035151958" description="CRAL-TRIO domain-containing protein" evidence="1">
    <location>
        <begin position="24"/>
        <end position="319"/>
    </location>
</feature>
<protein>
    <recommendedName>
        <fullName evidence="2">CRAL-TRIO domain-containing protein</fullName>
    </recommendedName>
</protein>
<dbReference type="InterPro" id="IPR001251">
    <property type="entry name" value="CRAL-TRIO_dom"/>
</dbReference>
<organism evidence="3 4">
    <name type="scientific">Allacma fusca</name>
    <dbReference type="NCBI Taxonomy" id="39272"/>
    <lineage>
        <taxon>Eukaryota</taxon>
        <taxon>Metazoa</taxon>
        <taxon>Ecdysozoa</taxon>
        <taxon>Arthropoda</taxon>
        <taxon>Hexapoda</taxon>
        <taxon>Collembola</taxon>
        <taxon>Symphypleona</taxon>
        <taxon>Sminthuridae</taxon>
        <taxon>Allacma</taxon>
    </lineage>
</organism>
<evidence type="ECO:0000313" key="3">
    <source>
        <dbReference type="EMBL" id="CAG7827220.1"/>
    </source>
</evidence>
<evidence type="ECO:0000313" key="4">
    <source>
        <dbReference type="Proteomes" id="UP000708208"/>
    </source>
</evidence>
<dbReference type="PROSITE" id="PS50191">
    <property type="entry name" value="CRAL_TRIO"/>
    <property type="match status" value="1"/>
</dbReference>
<proteinExistence type="predicted"/>
<comment type="caution">
    <text evidence="3">The sequence shown here is derived from an EMBL/GenBank/DDBJ whole genome shotgun (WGS) entry which is preliminary data.</text>
</comment>
<keyword evidence="1" id="KW-0732">Signal</keyword>
<dbReference type="Proteomes" id="UP000708208">
    <property type="component" value="Unassembled WGS sequence"/>
</dbReference>
<sequence>MWYPLKSLGYYFQGLSLLSAVFSASLPTSGVLNSGQVKNLPEGDEDFNVESWTPSQELMRNFPYYLSGYDDDGRLIVVMEVGKWDAASWYNRGKKAWRDLDRYGQKMAYTFASGNWNIPPMNITEGGDIKPGTNEMVVIVDFDGLAISQAKNSEVLALLIKYIGIIEILQDRIHIAYFVYVNAVARAIIQILKPTLGKVYERVEVYGTLRSRWVQILRRDLPHDQIPESLEDIEFLFRASPKHLQKKKFGKTLCAVTSLCLHFKFTLNPRNASLFDWPMLERQVVESRSVRNSQLEGSGFTHNYSVESEIQYQLLCVHS</sequence>
<evidence type="ECO:0000259" key="2">
    <source>
        <dbReference type="PROSITE" id="PS50191"/>
    </source>
</evidence>
<feature type="domain" description="CRAL-TRIO" evidence="2">
    <location>
        <begin position="54"/>
        <end position="230"/>
    </location>
</feature>